<dbReference type="Pfam" id="PF01047">
    <property type="entry name" value="MarR"/>
    <property type="match status" value="1"/>
</dbReference>
<evidence type="ECO:0000259" key="4">
    <source>
        <dbReference type="PROSITE" id="PS50995"/>
    </source>
</evidence>
<organism evidence="5 6">
    <name type="scientific">Clostridium simiarum</name>
    <dbReference type="NCBI Taxonomy" id="2841506"/>
    <lineage>
        <taxon>Bacteria</taxon>
        <taxon>Bacillati</taxon>
        <taxon>Bacillota</taxon>
        <taxon>Clostridia</taxon>
        <taxon>Eubacteriales</taxon>
        <taxon>Clostridiaceae</taxon>
        <taxon>Clostridium</taxon>
    </lineage>
</organism>
<dbReference type="RefSeq" id="WP_216457006.1">
    <property type="nucleotide sequence ID" value="NZ_JAHLQL010000003.1"/>
</dbReference>
<dbReference type="Proteomes" id="UP000736583">
    <property type="component" value="Unassembled WGS sequence"/>
</dbReference>
<proteinExistence type="predicted"/>
<dbReference type="EMBL" id="JAHLQL010000003">
    <property type="protein sequence ID" value="MBU5592156.1"/>
    <property type="molecule type" value="Genomic_DNA"/>
</dbReference>
<evidence type="ECO:0000256" key="2">
    <source>
        <dbReference type="ARBA" id="ARBA00023125"/>
    </source>
</evidence>
<sequence length="156" mass="18273">METEDLESNCRTIGHYISILYRLGSSYYSKEFAKFNIGSGQFAFLAYLFRNNGVNQECISNDLIMDKGTTARALKKLEDEGYIKREVDLEDKRAYRVFITKKAIEIKEDFFGVLREWSEIIVSDFTEEEKEIALKLFRRMVNNQNKVLKGDTWHGE</sequence>
<keyword evidence="3" id="KW-0804">Transcription</keyword>
<keyword evidence="1" id="KW-0805">Transcription regulation</keyword>
<comment type="caution">
    <text evidence="5">The sequence shown here is derived from an EMBL/GenBank/DDBJ whole genome shotgun (WGS) entry which is preliminary data.</text>
</comment>
<evidence type="ECO:0000313" key="6">
    <source>
        <dbReference type="Proteomes" id="UP000736583"/>
    </source>
</evidence>
<keyword evidence="6" id="KW-1185">Reference proteome</keyword>
<dbReference type="PANTHER" id="PTHR42756">
    <property type="entry name" value="TRANSCRIPTIONAL REGULATOR, MARR"/>
    <property type="match status" value="1"/>
</dbReference>
<dbReference type="SMART" id="SM00347">
    <property type="entry name" value="HTH_MARR"/>
    <property type="match status" value="1"/>
</dbReference>
<dbReference type="PANTHER" id="PTHR42756:SF2">
    <property type="entry name" value="MARR FAMILY REGULATORY PROTEIN"/>
    <property type="match status" value="1"/>
</dbReference>
<dbReference type="PROSITE" id="PS50995">
    <property type="entry name" value="HTH_MARR_2"/>
    <property type="match status" value="1"/>
</dbReference>
<evidence type="ECO:0000256" key="3">
    <source>
        <dbReference type="ARBA" id="ARBA00023163"/>
    </source>
</evidence>
<protein>
    <submittedName>
        <fullName evidence="5">MarR family transcriptional regulator</fullName>
    </submittedName>
</protein>
<gene>
    <name evidence="5" type="ORF">KQI89_10325</name>
</gene>
<evidence type="ECO:0000313" key="5">
    <source>
        <dbReference type="EMBL" id="MBU5592156.1"/>
    </source>
</evidence>
<evidence type="ECO:0000256" key="1">
    <source>
        <dbReference type="ARBA" id="ARBA00023015"/>
    </source>
</evidence>
<keyword evidence="2" id="KW-0238">DNA-binding</keyword>
<accession>A0ABS6F0X7</accession>
<dbReference type="PROSITE" id="PS01117">
    <property type="entry name" value="HTH_MARR_1"/>
    <property type="match status" value="1"/>
</dbReference>
<reference evidence="5 6" key="1">
    <citation type="submission" date="2021-06" db="EMBL/GenBank/DDBJ databases">
        <authorList>
            <person name="Sun Q."/>
            <person name="Li D."/>
        </authorList>
    </citation>
    <scope>NUCLEOTIDE SEQUENCE [LARGE SCALE GENOMIC DNA]</scope>
    <source>
        <strain evidence="5 6">MSJ-4</strain>
    </source>
</reference>
<feature type="domain" description="HTH marR-type" evidence="4">
    <location>
        <begin position="1"/>
        <end position="142"/>
    </location>
</feature>
<dbReference type="InterPro" id="IPR023187">
    <property type="entry name" value="Tscrpt_reg_MarR-type_CS"/>
</dbReference>
<dbReference type="InterPro" id="IPR000835">
    <property type="entry name" value="HTH_MarR-typ"/>
</dbReference>
<name>A0ABS6F0X7_9CLOT</name>